<dbReference type="CDD" id="cd13585">
    <property type="entry name" value="PBP2_TMBP_like"/>
    <property type="match status" value="1"/>
</dbReference>
<name>A0A1G9Y342_ALLAB</name>
<dbReference type="STRING" id="211114.SAMN04489726_4546"/>
<reference evidence="1 2" key="1">
    <citation type="submission" date="2016-10" db="EMBL/GenBank/DDBJ databases">
        <authorList>
            <person name="de Groot N.N."/>
        </authorList>
    </citation>
    <scope>NUCLEOTIDE SEQUENCE [LARGE SCALE GENOMIC DNA]</scope>
    <source>
        <strain evidence="1 2">DSM 44149</strain>
    </source>
</reference>
<keyword evidence="2" id="KW-1185">Reference proteome</keyword>
<dbReference type="SUPFAM" id="SSF53850">
    <property type="entry name" value="Periplasmic binding protein-like II"/>
    <property type="match status" value="1"/>
</dbReference>
<organism evidence="1 2">
    <name type="scientific">Allokutzneria albata</name>
    <name type="common">Kibdelosporangium albatum</name>
    <dbReference type="NCBI Taxonomy" id="211114"/>
    <lineage>
        <taxon>Bacteria</taxon>
        <taxon>Bacillati</taxon>
        <taxon>Actinomycetota</taxon>
        <taxon>Actinomycetes</taxon>
        <taxon>Pseudonocardiales</taxon>
        <taxon>Pseudonocardiaceae</taxon>
        <taxon>Allokutzneria</taxon>
    </lineage>
</organism>
<dbReference type="InterPro" id="IPR050490">
    <property type="entry name" value="Bact_solute-bd_prot1"/>
</dbReference>
<gene>
    <name evidence="1" type="ORF">SAMN04489726_4546</name>
</gene>
<dbReference type="Proteomes" id="UP000183376">
    <property type="component" value="Chromosome I"/>
</dbReference>
<dbReference type="RefSeq" id="WP_030428787.1">
    <property type="nucleotide sequence ID" value="NZ_JOEF01000005.1"/>
</dbReference>
<evidence type="ECO:0000313" key="1">
    <source>
        <dbReference type="EMBL" id="SDN03031.1"/>
    </source>
</evidence>
<dbReference type="OrthoDB" id="1650177at2"/>
<dbReference type="AlphaFoldDB" id="A0A1G9Y342"/>
<dbReference type="Pfam" id="PF01547">
    <property type="entry name" value="SBP_bac_1"/>
    <property type="match status" value="1"/>
</dbReference>
<sequence length="424" mass="45709">MKRAVLVAITLALTTACGIGDRPDPDHLTMTVWTSDQAQLRAFQELGDAFAATRPGVAVRIQSVPQTEYVTKLSVRLAGGDPPDLGWLGAPDAVSMSAKGRLADVGRALREDPAYRLDDFVPAAFTNWRSGDAVHGIPFSTSPFFTIYNKDMLAKAGLPEPAELAARGEWTWARMAELATRLKPVLPPGGHAFESNEGGMYGPLVWATLDPLLRAHGTGVYHREDRSCRLADGAAIEAIGLYHRMAFADGTATPPGSQPGFSAGKTAITITQLSRLSQLQGSTFGWGVAPLPAGPGGQPYVTGQAGMVVFRQSDNPKLATELLKFLSGRASTERLARFYPPARRSVLAEADRIYATSPLPRPAVTDILVRGITDGEAFPYPENWPQIRATAEPALDRLWTRTADVPGVLRDICDRIGPMLRSKR</sequence>
<dbReference type="EMBL" id="LT629701">
    <property type="protein sequence ID" value="SDN03031.1"/>
    <property type="molecule type" value="Genomic_DNA"/>
</dbReference>
<protein>
    <submittedName>
        <fullName evidence="1">Carbohydrate ABC transporter substrate-binding protein, CUT1 family</fullName>
    </submittedName>
</protein>
<dbReference type="Gene3D" id="3.40.190.10">
    <property type="entry name" value="Periplasmic binding protein-like II"/>
    <property type="match status" value="1"/>
</dbReference>
<proteinExistence type="predicted"/>
<evidence type="ECO:0000313" key="2">
    <source>
        <dbReference type="Proteomes" id="UP000183376"/>
    </source>
</evidence>
<dbReference type="InterPro" id="IPR006059">
    <property type="entry name" value="SBP"/>
</dbReference>
<accession>A0A1G9Y342</accession>
<dbReference type="PANTHER" id="PTHR43649">
    <property type="entry name" value="ARABINOSE-BINDING PROTEIN-RELATED"/>
    <property type="match status" value="1"/>
</dbReference>
<dbReference type="PROSITE" id="PS51257">
    <property type="entry name" value="PROKAR_LIPOPROTEIN"/>
    <property type="match status" value="1"/>
</dbReference>
<dbReference type="PANTHER" id="PTHR43649:SF12">
    <property type="entry name" value="DIACETYLCHITOBIOSE BINDING PROTEIN DASA"/>
    <property type="match status" value="1"/>
</dbReference>
<dbReference type="eggNOG" id="COG1653">
    <property type="taxonomic scope" value="Bacteria"/>
</dbReference>